<feature type="domain" description="NADH:quinone oxidoreductase/Mrp antiporter transmembrane" evidence="18">
    <location>
        <begin position="23"/>
        <end position="289"/>
    </location>
</feature>
<gene>
    <name evidence="20" type="primary">ND2</name>
</gene>
<feature type="transmembrane region" description="Helical" evidence="17">
    <location>
        <begin position="319"/>
        <end position="342"/>
    </location>
</feature>
<feature type="transmembrane region" description="Helical" evidence="17">
    <location>
        <begin position="152"/>
        <end position="171"/>
    </location>
</feature>
<keyword evidence="10 17" id="KW-0249">Electron transport</keyword>
<sequence length="344" mass="38004">MSPTIFITLIFSMIMGTTITLNSNHWLLAWVGLEINMLAITPLISKTHHPRATEAAIKYFLAQTGASLLLLLSATLNAWHTGTWDITQMTNPLACASLTTALCMKIGLAPMHLWLPEVMQGTTLEISLIIATWQKLAPMALLVLTTNSHSKPLLLVLATASIIIGGWGGLNQTQTRKIMAYSSIANMGWMMIILPFSPKLTTLTLAIYILMTTTLFMSLMPQKTKSIKTMGSTWTLSPPMTIIMMLTLTSLGGLPPMTGFMPKWLIMEELVSKNMTPLATLAAMATLISLFFYLRLFYSTTMTIFPSPTNTEQKWRQNLKNTTMMALLTPPTLLLLPILPLITP</sequence>
<feature type="transmembrane region" description="Helical" evidence="17">
    <location>
        <begin position="240"/>
        <end position="258"/>
    </location>
</feature>
<evidence type="ECO:0000256" key="16">
    <source>
        <dbReference type="ARBA" id="ARBA00049551"/>
    </source>
</evidence>
<accession>A0A348B072</accession>
<keyword evidence="12 17" id="KW-0520">NAD</keyword>
<dbReference type="InterPro" id="IPR001750">
    <property type="entry name" value="ND/Mrp_TM"/>
</dbReference>
<dbReference type="EMBL" id="AB176924">
    <property type="protein sequence ID" value="BBD52729.1"/>
    <property type="molecule type" value="Genomic_DNA"/>
</dbReference>
<organism evidence="20">
    <name type="scientific">Callopistes maculatus</name>
    <dbReference type="NCBI Taxonomy" id="271259"/>
    <lineage>
        <taxon>Eukaryota</taxon>
        <taxon>Metazoa</taxon>
        <taxon>Chordata</taxon>
        <taxon>Craniata</taxon>
        <taxon>Vertebrata</taxon>
        <taxon>Euteleostomi</taxon>
        <taxon>Lepidosauria</taxon>
        <taxon>Squamata</taxon>
        <taxon>Bifurcata</taxon>
        <taxon>Unidentata</taxon>
        <taxon>Episquamata</taxon>
        <taxon>Laterata</taxon>
        <taxon>Teiioidea</taxon>
        <taxon>Teiidae</taxon>
        <taxon>Callopistes</taxon>
    </lineage>
</organism>
<dbReference type="GO" id="GO:0008137">
    <property type="term" value="F:NADH dehydrogenase (ubiquinone) activity"/>
    <property type="evidence" value="ECO:0007669"/>
    <property type="project" value="UniProtKB-EC"/>
</dbReference>
<comment type="catalytic activity">
    <reaction evidence="16 17">
        <text>a ubiquinone + NADH + 5 H(+)(in) = a ubiquinol + NAD(+) + 4 H(+)(out)</text>
        <dbReference type="Rhea" id="RHEA:29091"/>
        <dbReference type="Rhea" id="RHEA-COMP:9565"/>
        <dbReference type="Rhea" id="RHEA-COMP:9566"/>
        <dbReference type="ChEBI" id="CHEBI:15378"/>
        <dbReference type="ChEBI" id="CHEBI:16389"/>
        <dbReference type="ChEBI" id="CHEBI:17976"/>
        <dbReference type="ChEBI" id="CHEBI:57540"/>
        <dbReference type="ChEBI" id="CHEBI:57945"/>
        <dbReference type="EC" id="7.1.1.2"/>
    </reaction>
</comment>
<keyword evidence="13 17" id="KW-0830">Ubiquinone</keyword>
<evidence type="ECO:0000256" key="4">
    <source>
        <dbReference type="ARBA" id="ARBA00021008"/>
    </source>
</evidence>
<evidence type="ECO:0000256" key="8">
    <source>
        <dbReference type="ARBA" id="ARBA00022792"/>
    </source>
</evidence>
<dbReference type="AlphaFoldDB" id="A0A348B072"/>
<keyword evidence="5" id="KW-0813">Transport</keyword>
<evidence type="ECO:0000256" key="15">
    <source>
        <dbReference type="ARBA" id="ARBA00023136"/>
    </source>
</evidence>
<dbReference type="GO" id="GO:0005743">
    <property type="term" value="C:mitochondrial inner membrane"/>
    <property type="evidence" value="ECO:0007669"/>
    <property type="project" value="UniProtKB-SubCell"/>
</dbReference>
<protein>
    <recommendedName>
        <fullName evidence="4 17">NADH-ubiquinone oxidoreductase chain 2</fullName>
        <ecNumber evidence="3 17">7.1.1.2</ecNumber>
    </recommendedName>
</protein>
<evidence type="ECO:0000256" key="17">
    <source>
        <dbReference type="RuleBase" id="RU003403"/>
    </source>
</evidence>
<evidence type="ECO:0000259" key="19">
    <source>
        <dbReference type="Pfam" id="PF06444"/>
    </source>
</evidence>
<comment type="function">
    <text evidence="17">Core subunit of the mitochondrial membrane respiratory chain NADH dehydrogenase (Complex I) which catalyzes electron transfer from NADH through the respiratory chain, using ubiquinone as an electron acceptor. Essential for the catalytic activity and assembly of complex I.</text>
</comment>
<reference evidence="20" key="1">
    <citation type="submission" date="2004-04" db="EMBL/GenBank/DDBJ databases">
        <title>A nearly complete mitochondrial DNA sequence of the spotted false monitor, Callopistes maculatus.</title>
        <authorList>
            <person name="Kumazawa Y."/>
        </authorList>
    </citation>
    <scope>NUCLEOTIDE SEQUENCE</scope>
</reference>
<keyword evidence="9 17" id="KW-1278">Translocase</keyword>
<geneLocation type="mitochondrion" evidence="20"/>
<evidence type="ECO:0000256" key="13">
    <source>
        <dbReference type="ARBA" id="ARBA00023075"/>
    </source>
</evidence>
<dbReference type="GO" id="GO:0006120">
    <property type="term" value="P:mitochondrial electron transport, NADH to ubiquinone"/>
    <property type="evidence" value="ECO:0007669"/>
    <property type="project" value="InterPro"/>
</dbReference>
<feature type="transmembrane region" description="Helical" evidence="17">
    <location>
        <begin position="91"/>
        <end position="114"/>
    </location>
</feature>
<dbReference type="EC" id="7.1.1.2" evidence="3 17"/>
<comment type="similarity">
    <text evidence="2 17">Belongs to the complex I subunit 2 family.</text>
</comment>
<keyword evidence="14 17" id="KW-0496">Mitochondrion</keyword>
<evidence type="ECO:0000256" key="1">
    <source>
        <dbReference type="ARBA" id="ARBA00004448"/>
    </source>
</evidence>
<keyword evidence="7 17" id="KW-0812">Transmembrane</keyword>
<dbReference type="Pfam" id="PF06444">
    <property type="entry name" value="NADH_dehy_S2_C"/>
    <property type="match status" value="1"/>
</dbReference>
<evidence type="ECO:0000256" key="2">
    <source>
        <dbReference type="ARBA" id="ARBA00007012"/>
    </source>
</evidence>
<evidence type="ECO:0000256" key="10">
    <source>
        <dbReference type="ARBA" id="ARBA00022982"/>
    </source>
</evidence>
<evidence type="ECO:0000256" key="5">
    <source>
        <dbReference type="ARBA" id="ARBA00022448"/>
    </source>
</evidence>
<keyword evidence="8 17" id="KW-0999">Mitochondrion inner membrane</keyword>
<comment type="subcellular location">
    <subcellularLocation>
        <location evidence="1 17">Mitochondrion inner membrane</location>
        <topology evidence="1 17">Multi-pass membrane protein</topology>
    </subcellularLocation>
</comment>
<dbReference type="InterPro" id="IPR010933">
    <property type="entry name" value="NADH_DH_su2_C"/>
</dbReference>
<evidence type="ECO:0000256" key="7">
    <source>
        <dbReference type="ARBA" id="ARBA00022692"/>
    </source>
</evidence>
<evidence type="ECO:0000313" key="20">
    <source>
        <dbReference type="EMBL" id="BBD52729.1"/>
    </source>
</evidence>
<dbReference type="PANTHER" id="PTHR46552">
    <property type="entry name" value="NADH-UBIQUINONE OXIDOREDUCTASE CHAIN 2"/>
    <property type="match status" value="1"/>
</dbReference>
<evidence type="ECO:0000256" key="11">
    <source>
        <dbReference type="ARBA" id="ARBA00022989"/>
    </source>
</evidence>
<name>A0A348B072_9SAUR</name>
<keyword evidence="15 17" id="KW-0472">Membrane</keyword>
<evidence type="ECO:0000256" key="12">
    <source>
        <dbReference type="ARBA" id="ARBA00023027"/>
    </source>
</evidence>
<evidence type="ECO:0000256" key="9">
    <source>
        <dbReference type="ARBA" id="ARBA00022967"/>
    </source>
</evidence>
<evidence type="ECO:0000256" key="3">
    <source>
        <dbReference type="ARBA" id="ARBA00012944"/>
    </source>
</evidence>
<feature type="transmembrane region" description="Helical" evidence="17">
    <location>
        <begin position="26"/>
        <end position="44"/>
    </location>
</feature>
<keyword evidence="6 17" id="KW-0679">Respiratory chain</keyword>
<feature type="transmembrane region" description="Helical" evidence="17">
    <location>
        <begin position="202"/>
        <end position="220"/>
    </location>
</feature>
<dbReference type="Pfam" id="PF00361">
    <property type="entry name" value="Proton_antipo_M"/>
    <property type="match status" value="1"/>
</dbReference>
<evidence type="ECO:0000256" key="6">
    <source>
        <dbReference type="ARBA" id="ARBA00022660"/>
    </source>
</evidence>
<proteinExistence type="inferred from homology"/>
<feature type="transmembrane region" description="Helical" evidence="17">
    <location>
        <begin position="178"/>
        <end position="196"/>
    </location>
</feature>
<dbReference type="PRINTS" id="PR01436">
    <property type="entry name" value="NADHDHGNASE2"/>
</dbReference>
<feature type="domain" description="NADH dehydrogenase subunit 2 C-terminal" evidence="19">
    <location>
        <begin position="290"/>
        <end position="342"/>
    </location>
</feature>
<feature type="transmembrane region" description="Helical" evidence="17">
    <location>
        <begin position="278"/>
        <end position="298"/>
    </location>
</feature>
<keyword evidence="11 17" id="KW-1133">Transmembrane helix</keyword>
<feature type="transmembrane region" description="Helical" evidence="17">
    <location>
        <begin position="56"/>
        <end position="79"/>
    </location>
</feature>
<dbReference type="InterPro" id="IPR003917">
    <property type="entry name" value="NADH_UbQ_OxRdtase_chain2"/>
</dbReference>
<dbReference type="PANTHER" id="PTHR46552:SF1">
    <property type="entry name" value="NADH-UBIQUINONE OXIDOREDUCTASE CHAIN 2"/>
    <property type="match status" value="1"/>
</dbReference>
<evidence type="ECO:0000259" key="18">
    <source>
        <dbReference type="Pfam" id="PF00361"/>
    </source>
</evidence>
<dbReference type="InterPro" id="IPR050175">
    <property type="entry name" value="Complex_I_Subunit_2"/>
</dbReference>
<evidence type="ECO:0000256" key="14">
    <source>
        <dbReference type="ARBA" id="ARBA00023128"/>
    </source>
</evidence>